<feature type="domain" description="ABC transporter" evidence="12">
    <location>
        <begin position="4"/>
        <end position="224"/>
    </location>
</feature>
<evidence type="ECO:0000256" key="10">
    <source>
        <dbReference type="ARBA" id="ARBA00024432"/>
    </source>
</evidence>
<dbReference type="FunFam" id="3.40.50.300:FF:000032">
    <property type="entry name" value="Export ABC transporter ATP-binding protein"/>
    <property type="match status" value="1"/>
</dbReference>
<keyword evidence="6 13" id="KW-0067">ATP-binding</keyword>
<dbReference type="InterPro" id="IPR017911">
    <property type="entry name" value="MacB-like_ATP-bd"/>
</dbReference>
<evidence type="ECO:0000256" key="3">
    <source>
        <dbReference type="ARBA" id="ARBA00022448"/>
    </source>
</evidence>
<evidence type="ECO:0000256" key="7">
    <source>
        <dbReference type="ARBA" id="ARBA00022970"/>
    </source>
</evidence>
<dbReference type="GO" id="GO:0006865">
    <property type="term" value="P:amino acid transport"/>
    <property type="evidence" value="ECO:0007669"/>
    <property type="project" value="UniProtKB-KW"/>
</dbReference>
<comment type="function">
    <text evidence="11">Part of the ABC transporter complex hrt involved in hemin import. Responsible for energy coupling to the transport system.</text>
</comment>
<keyword evidence="7" id="KW-0029">Amino-acid transport</keyword>
<dbReference type="EMBL" id="SRYK01000006">
    <property type="protein sequence ID" value="TGY56683.1"/>
    <property type="molecule type" value="Genomic_DNA"/>
</dbReference>
<dbReference type="GO" id="GO:0022857">
    <property type="term" value="F:transmembrane transporter activity"/>
    <property type="evidence" value="ECO:0007669"/>
    <property type="project" value="TreeGrafter"/>
</dbReference>
<evidence type="ECO:0000256" key="1">
    <source>
        <dbReference type="ARBA" id="ARBA00004202"/>
    </source>
</evidence>
<keyword evidence="5" id="KW-0547">Nucleotide-binding</keyword>
<dbReference type="Proteomes" id="UP000306855">
    <property type="component" value="Unassembled WGS sequence"/>
</dbReference>
<keyword evidence="8" id="KW-0472">Membrane</keyword>
<comment type="subcellular location">
    <subcellularLocation>
        <location evidence="1">Cell membrane</location>
        <topology evidence="1">Peripheral membrane protein</topology>
    </subcellularLocation>
</comment>
<proteinExistence type="inferred from homology"/>
<evidence type="ECO:0000256" key="6">
    <source>
        <dbReference type="ARBA" id="ARBA00022840"/>
    </source>
</evidence>
<dbReference type="RefSeq" id="WP_089135261.1">
    <property type="nucleotide sequence ID" value="NZ_BDFM01000121.1"/>
</dbReference>
<name>A0A4S2EPU1_9LACO</name>
<dbReference type="Pfam" id="PF00005">
    <property type="entry name" value="ABC_tran"/>
    <property type="match status" value="1"/>
</dbReference>
<evidence type="ECO:0000313" key="13">
    <source>
        <dbReference type="EMBL" id="TGY56683.1"/>
    </source>
</evidence>
<comment type="caution">
    <text evidence="13">The sequence shown here is derived from an EMBL/GenBank/DDBJ whole genome shotgun (WGS) entry which is preliminary data.</text>
</comment>
<dbReference type="CDD" id="cd03255">
    <property type="entry name" value="ABC_MJ0796_LolCDE_FtsE"/>
    <property type="match status" value="1"/>
</dbReference>
<comment type="similarity">
    <text evidence="9">Belongs to the ABC transporter superfamily. HrtA family.</text>
</comment>
<dbReference type="PROSITE" id="PS00211">
    <property type="entry name" value="ABC_TRANSPORTER_1"/>
    <property type="match status" value="1"/>
</dbReference>
<evidence type="ECO:0000256" key="9">
    <source>
        <dbReference type="ARBA" id="ARBA00024359"/>
    </source>
</evidence>
<organism evidence="13 14">
    <name type="scientific">Ligilactobacillus murinus</name>
    <dbReference type="NCBI Taxonomy" id="1622"/>
    <lineage>
        <taxon>Bacteria</taxon>
        <taxon>Bacillati</taxon>
        <taxon>Bacillota</taxon>
        <taxon>Bacilli</taxon>
        <taxon>Lactobacillales</taxon>
        <taxon>Lactobacillaceae</taxon>
        <taxon>Ligilactobacillus</taxon>
    </lineage>
</organism>
<evidence type="ECO:0000256" key="4">
    <source>
        <dbReference type="ARBA" id="ARBA00022475"/>
    </source>
</evidence>
<evidence type="ECO:0000256" key="8">
    <source>
        <dbReference type="ARBA" id="ARBA00023136"/>
    </source>
</evidence>
<dbReference type="InterPro" id="IPR003439">
    <property type="entry name" value="ABC_transporter-like_ATP-bd"/>
</dbReference>
<dbReference type="InterPro" id="IPR015854">
    <property type="entry name" value="ABC_transpr_LolD-like"/>
</dbReference>
<evidence type="ECO:0000256" key="11">
    <source>
        <dbReference type="ARBA" id="ARBA00024721"/>
    </source>
</evidence>
<dbReference type="PANTHER" id="PTHR24220">
    <property type="entry name" value="IMPORT ATP-BINDING PROTEIN"/>
    <property type="match status" value="1"/>
</dbReference>
<evidence type="ECO:0000313" key="14">
    <source>
        <dbReference type="Proteomes" id="UP000306855"/>
    </source>
</evidence>
<dbReference type="GO" id="GO:0005886">
    <property type="term" value="C:plasma membrane"/>
    <property type="evidence" value="ECO:0007669"/>
    <property type="project" value="UniProtKB-SubCell"/>
</dbReference>
<dbReference type="PANTHER" id="PTHR24220:SF666">
    <property type="entry name" value="HEMIN IMPORT ATP-BINDING PROTEIN HRTA-RELATED"/>
    <property type="match status" value="1"/>
</dbReference>
<dbReference type="GO" id="GO:0098796">
    <property type="term" value="C:membrane protein complex"/>
    <property type="evidence" value="ECO:0007669"/>
    <property type="project" value="UniProtKB-ARBA"/>
</dbReference>
<gene>
    <name evidence="13" type="ORF">E5340_02360</name>
</gene>
<dbReference type="GO" id="GO:0016887">
    <property type="term" value="F:ATP hydrolysis activity"/>
    <property type="evidence" value="ECO:0007669"/>
    <property type="project" value="InterPro"/>
</dbReference>
<keyword evidence="4" id="KW-1003">Cell membrane</keyword>
<reference evidence="13 14" key="1">
    <citation type="submission" date="2019-04" db="EMBL/GenBank/DDBJ databases">
        <title>Microbes associate with the intestines of laboratory mice.</title>
        <authorList>
            <person name="Navarre W."/>
            <person name="Wong E."/>
            <person name="Huang K."/>
            <person name="Tropini C."/>
            <person name="Ng K."/>
            <person name="Yu B."/>
        </authorList>
    </citation>
    <scope>NUCLEOTIDE SEQUENCE [LARGE SCALE GENOMIC DNA]</scope>
    <source>
        <strain evidence="13 14">NM26_J9</strain>
    </source>
</reference>
<evidence type="ECO:0000259" key="12">
    <source>
        <dbReference type="PROSITE" id="PS50893"/>
    </source>
</evidence>
<protein>
    <recommendedName>
        <fullName evidence="10">Putative hemin import ATP-binding protein HrtA</fullName>
    </recommendedName>
</protein>
<dbReference type="InterPro" id="IPR027417">
    <property type="entry name" value="P-loop_NTPase"/>
</dbReference>
<dbReference type="Gene3D" id="3.40.50.300">
    <property type="entry name" value="P-loop containing nucleotide triphosphate hydrolases"/>
    <property type="match status" value="1"/>
</dbReference>
<keyword evidence="3" id="KW-0813">Transport</keyword>
<comment type="subunit">
    <text evidence="2">The complex is composed of two ATP-binding proteins (HrtA), two transmembrane proteins (HrtB) and a solute-binding protein.</text>
</comment>
<dbReference type="PROSITE" id="PS50893">
    <property type="entry name" value="ABC_TRANSPORTER_2"/>
    <property type="match status" value="1"/>
</dbReference>
<evidence type="ECO:0000256" key="5">
    <source>
        <dbReference type="ARBA" id="ARBA00022741"/>
    </source>
</evidence>
<sequence>MSVIEFKNVNKYFGSGSAKVHALKDIDFSADKGEFVLILGPSGSGKSTFLTIAGNILSPSSGSVLINGKEIATYSNKEREQLRLEQIGFVLQAHNLVPYLTLKEQFELVDRVKKTGNLSSADLERLLAHLEIAELKDKYPNELSGGQSQRAAIARALYTDPEIILADEPTAALDSQRVKKVGTILQVLAKQQNKAVITVTHDLRLIEQADKIYELTDGQLVQKK</sequence>
<dbReference type="SUPFAM" id="SSF52540">
    <property type="entry name" value="P-loop containing nucleoside triphosphate hydrolases"/>
    <property type="match status" value="1"/>
</dbReference>
<accession>A0A4S2EPU1</accession>
<evidence type="ECO:0000256" key="2">
    <source>
        <dbReference type="ARBA" id="ARBA00011131"/>
    </source>
</evidence>
<dbReference type="InterPro" id="IPR003593">
    <property type="entry name" value="AAA+_ATPase"/>
</dbReference>
<dbReference type="AlphaFoldDB" id="A0A4S2EPU1"/>
<dbReference type="InterPro" id="IPR017871">
    <property type="entry name" value="ABC_transporter-like_CS"/>
</dbReference>
<dbReference type="SMART" id="SM00382">
    <property type="entry name" value="AAA"/>
    <property type="match status" value="1"/>
</dbReference>
<dbReference type="GO" id="GO:0005524">
    <property type="term" value="F:ATP binding"/>
    <property type="evidence" value="ECO:0007669"/>
    <property type="project" value="UniProtKB-KW"/>
</dbReference>